<proteinExistence type="predicted"/>
<dbReference type="HOGENOM" id="CLU_077346_0_0_0"/>
<dbReference type="eggNOG" id="COG4126">
    <property type="taxonomic scope" value="Bacteria"/>
</dbReference>
<protein>
    <submittedName>
        <fullName evidence="1">AroM family protein</fullName>
    </submittedName>
</protein>
<reference evidence="2" key="1">
    <citation type="submission" date="2009-11" db="EMBL/GenBank/DDBJ databases">
        <title>The complete chromosome 1 of Sphaerobacter thermophilus DSM 20745.</title>
        <authorList>
            <person name="Lucas S."/>
            <person name="Copeland A."/>
            <person name="Lapidus A."/>
            <person name="Glavina del Rio T."/>
            <person name="Dalin E."/>
            <person name="Tice H."/>
            <person name="Bruce D."/>
            <person name="Goodwin L."/>
            <person name="Pitluck S."/>
            <person name="Kyrpides N."/>
            <person name="Mavromatis K."/>
            <person name="Ivanova N."/>
            <person name="Mikhailova N."/>
            <person name="LaButti K.M."/>
            <person name="Clum A."/>
            <person name="Sun H.I."/>
            <person name="Brettin T."/>
            <person name="Detter J.C."/>
            <person name="Han C."/>
            <person name="Larimer F."/>
            <person name="Land M."/>
            <person name="Hauser L."/>
            <person name="Markowitz V."/>
            <person name="Cheng J.F."/>
            <person name="Hugenholtz P."/>
            <person name="Woyke T."/>
            <person name="Wu D."/>
            <person name="Steenblock K."/>
            <person name="Schneider S."/>
            <person name="Pukall R."/>
            <person name="Goeker M."/>
            <person name="Klenk H.P."/>
            <person name="Eisen J.A."/>
        </authorList>
    </citation>
    <scope>NUCLEOTIDE SEQUENCE [LARGE SCALE GENOMIC DNA]</scope>
    <source>
        <strain evidence="2">ATCC 49802 / DSM 20745 / S 6022</strain>
    </source>
</reference>
<evidence type="ECO:0000313" key="2">
    <source>
        <dbReference type="Proteomes" id="UP000002027"/>
    </source>
</evidence>
<dbReference type="KEGG" id="sti:Sthe_1618"/>
<gene>
    <name evidence="1" type="ordered locus">Sthe_1618</name>
</gene>
<dbReference type="RefSeq" id="WP_012872099.1">
    <property type="nucleotide sequence ID" value="NC_013523.1"/>
</dbReference>
<dbReference type="STRING" id="479434.Sthe_1618"/>
<dbReference type="InterPro" id="IPR010843">
    <property type="entry name" value="Uncharacterised_AroM"/>
</dbReference>
<dbReference type="Pfam" id="PF07302">
    <property type="entry name" value="AroM"/>
    <property type="match status" value="1"/>
</dbReference>
<sequence>MATIGLVTIGQAPREDIEATMFPGGPPVPCQHAGALDGLDPNAIAALAPRDGEIPLVTRLRDGQEVVVAKESVLPLLAGAVKRVVADGARVVVVLCTGEFPGLTAPVPLVFPDRVLRGTVDALLPDGILGVLMPHPGQGPLMERKWAAPGRSLRCAAASPYTGAAELGVRAEELRSAGAQLIVMDCMGYTAEMKQAVATAGVPTILANRLVGRVVEEIVTA</sequence>
<name>D1C485_SPHTD</name>
<dbReference type="Proteomes" id="UP000002027">
    <property type="component" value="Chromosome 1"/>
</dbReference>
<dbReference type="OrthoDB" id="9798683at2"/>
<evidence type="ECO:0000313" key="1">
    <source>
        <dbReference type="EMBL" id="ACZ39052.1"/>
    </source>
</evidence>
<dbReference type="InParanoid" id="D1C485"/>
<organism evidence="1 2">
    <name type="scientific">Sphaerobacter thermophilus (strain ATCC 49802 / DSM 20745 / KCCM 41009 / NCIMB 13125 / S 6022)</name>
    <dbReference type="NCBI Taxonomy" id="479434"/>
    <lineage>
        <taxon>Bacteria</taxon>
        <taxon>Pseudomonadati</taxon>
        <taxon>Thermomicrobiota</taxon>
        <taxon>Thermomicrobia</taxon>
        <taxon>Sphaerobacterales</taxon>
        <taxon>Sphaerobacterineae</taxon>
        <taxon>Sphaerobacteraceae</taxon>
        <taxon>Sphaerobacter</taxon>
    </lineage>
</organism>
<keyword evidence="2" id="KW-1185">Reference proteome</keyword>
<reference evidence="1 2" key="2">
    <citation type="journal article" date="2010" name="Stand. Genomic Sci.">
        <title>Complete genome sequence of Desulfohalobium retbaense type strain (HR(100)).</title>
        <authorList>
            <person name="Spring S."/>
            <person name="Nolan M."/>
            <person name="Lapidus A."/>
            <person name="Glavina Del Rio T."/>
            <person name="Copeland A."/>
            <person name="Tice H."/>
            <person name="Cheng J.F."/>
            <person name="Lucas S."/>
            <person name="Land M."/>
            <person name="Chen F."/>
            <person name="Bruce D."/>
            <person name="Goodwin L."/>
            <person name="Pitluck S."/>
            <person name="Ivanova N."/>
            <person name="Mavromatis K."/>
            <person name="Mikhailova N."/>
            <person name="Pati A."/>
            <person name="Chen A."/>
            <person name="Palaniappan K."/>
            <person name="Hauser L."/>
            <person name="Chang Y.J."/>
            <person name="Jeffries C.D."/>
            <person name="Munk C."/>
            <person name="Kiss H."/>
            <person name="Chain P."/>
            <person name="Han C."/>
            <person name="Brettin T."/>
            <person name="Detter J.C."/>
            <person name="Schuler E."/>
            <person name="Goker M."/>
            <person name="Rohde M."/>
            <person name="Bristow J."/>
            <person name="Eisen J.A."/>
            <person name="Markowitz V."/>
            <person name="Hugenholtz P."/>
            <person name="Kyrpides N.C."/>
            <person name="Klenk H.P."/>
        </authorList>
    </citation>
    <scope>NUCLEOTIDE SEQUENCE [LARGE SCALE GENOMIC DNA]</scope>
    <source>
        <strain evidence="2">ATCC 49802 / DSM 20745 / S 6022</strain>
    </source>
</reference>
<accession>D1C485</accession>
<dbReference type="AlphaFoldDB" id="D1C485"/>
<dbReference type="EMBL" id="CP001823">
    <property type="protein sequence ID" value="ACZ39052.1"/>
    <property type="molecule type" value="Genomic_DNA"/>
</dbReference>